<dbReference type="InterPro" id="IPR000871">
    <property type="entry name" value="Beta-lactam_class-A"/>
</dbReference>
<evidence type="ECO:0000259" key="4">
    <source>
        <dbReference type="Pfam" id="PF13354"/>
    </source>
</evidence>
<organism evidence="5 6">
    <name type="scientific">Duncaniella freteri</name>
    <dbReference type="NCBI Taxonomy" id="2530391"/>
    <lineage>
        <taxon>Bacteria</taxon>
        <taxon>Pseudomonadati</taxon>
        <taxon>Bacteroidota</taxon>
        <taxon>Bacteroidia</taxon>
        <taxon>Bacteroidales</taxon>
        <taxon>Muribaculaceae</taxon>
        <taxon>Duncaniella</taxon>
    </lineage>
</organism>
<dbReference type="NCBIfam" id="NF033103">
    <property type="entry name" value="bla_class_A"/>
    <property type="match status" value="1"/>
</dbReference>
<dbReference type="GO" id="GO:0030655">
    <property type="term" value="P:beta-lactam antibiotic catabolic process"/>
    <property type="evidence" value="ECO:0007669"/>
    <property type="project" value="InterPro"/>
</dbReference>
<dbReference type="Gene3D" id="3.40.710.10">
    <property type="entry name" value="DD-peptidase/beta-lactamase superfamily"/>
    <property type="match status" value="1"/>
</dbReference>
<feature type="domain" description="Beta-lactamase class A catalytic" evidence="4">
    <location>
        <begin position="46"/>
        <end position="269"/>
    </location>
</feature>
<dbReference type="Proteomes" id="UP000297635">
    <property type="component" value="Unassembled WGS sequence"/>
</dbReference>
<comment type="similarity">
    <text evidence="2">Belongs to the class-A beta-lactamase family.</text>
</comment>
<proteinExistence type="inferred from homology"/>
<evidence type="ECO:0000256" key="1">
    <source>
        <dbReference type="ARBA" id="ARBA00001526"/>
    </source>
</evidence>
<dbReference type="EC" id="3.5.2.6" evidence="3"/>
<reference evidence="5 6" key="1">
    <citation type="submission" date="2019-02" db="EMBL/GenBank/DDBJ databases">
        <title>Isolation and identification of novel species under the genus Muribaculum.</title>
        <authorList>
            <person name="Miyake S."/>
            <person name="Ding Y."/>
            <person name="Low A."/>
            <person name="Soh M."/>
            <person name="Seedorf H."/>
        </authorList>
    </citation>
    <scope>NUCLEOTIDE SEQUENCE [LARGE SCALE GENOMIC DNA]</scope>
    <source>
        <strain evidence="5 6">TLL-A3</strain>
    </source>
</reference>
<sequence length="301" mass="33149">MLASCSTRNTNNPVTHAATDTDALRDSISAIISDVTGEIGVAAIIDSKDTVTVNDIDKYALMSVFKMHQAVAICHSFDLKGTPLDTIIEIDRTSLNPDTWSPMLKEHDNEHFSTPVSELLRYTLMQSDNNASNLMFDRLVSVAETDSFIATLIPRNSFRITERESDMQSDHSRSYNNHSSPLGVAMLVERLFTDSILSHEKQEFICETMRSCSTGTDRIAAPLINKDGITIAHKTGSGYINENGRLIAHNDAAYITLPDGTSYTLVILVKDFAGNEKQAAAIMARISDTVYQAISQDKSHN</sequence>
<dbReference type="InterPro" id="IPR045155">
    <property type="entry name" value="Beta-lactam_cat"/>
</dbReference>
<evidence type="ECO:0000313" key="5">
    <source>
        <dbReference type="EMBL" id="TGG40986.1"/>
    </source>
</evidence>
<comment type="caution">
    <text evidence="5">The sequence shown here is derived from an EMBL/GenBank/DDBJ whole genome shotgun (WGS) entry which is preliminary data.</text>
</comment>
<dbReference type="PANTHER" id="PTHR35333">
    <property type="entry name" value="BETA-LACTAMASE"/>
    <property type="match status" value="1"/>
</dbReference>
<dbReference type="PANTHER" id="PTHR35333:SF3">
    <property type="entry name" value="BETA-LACTAMASE-TYPE TRANSPEPTIDASE FOLD CONTAINING PROTEIN"/>
    <property type="match status" value="1"/>
</dbReference>
<dbReference type="AlphaFoldDB" id="A0A4Z0V6L8"/>
<protein>
    <recommendedName>
        <fullName evidence="3">beta-lactamase</fullName>
        <ecNumber evidence="3">3.5.2.6</ecNumber>
    </recommendedName>
</protein>
<gene>
    <name evidence="5" type="primary">bla</name>
    <name evidence="5" type="ORF">EZ315_03115</name>
</gene>
<accession>A0A4Z0V6L8</accession>
<comment type="catalytic activity">
    <reaction evidence="1">
        <text>a beta-lactam + H2O = a substituted beta-amino acid</text>
        <dbReference type="Rhea" id="RHEA:20401"/>
        <dbReference type="ChEBI" id="CHEBI:15377"/>
        <dbReference type="ChEBI" id="CHEBI:35627"/>
        <dbReference type="ChEBI" id="CHEBI:140347"/>
        <dbReference type="EC" id="3.5.2.6"/>
    </reaction>
</comment>
<dbReference type="GO" id="GO:0008800">
    <property type="term" value="F:beta-lactamase activity"/>
    <property type="evidence" value="ECO:0007669"/>
    <property type="project" value="UniProtKB-EC"/>
</dbReference>
<dbReference type="GO" id="GO:0046677">
    <property type="term" value="P:response to antibiotic"/>
    <property type="evidence" value="ECO:0007669"/>
    <property type="project" value="InterPro"/>
</dbReference>
<evidence type="ECO:0000256" key="3">
    <source>
        <dbReference type="ARBA" id="ARBA00012865"/>
    </source>
</evidence>
<dbReference type="EMBL" id="SJSA01000001">
    <property type="protein sequence ID" value="TGG40986.1"/>
    <property type="molecule type" value="Genomic_DNA"/>
</dbReference>
<dbReference type="Pfam" id="PF13354">
    <property type="entry name" value="Beta-lactamase2"/>
    <property type="match status" value="1"/>
</dbReference>
<name>A0A4Z0V6L8_9BACT</name>
<keyword evidence="6" id="KW-1185">Reference proteome</keyword>
<evidence type="ECO:0000313" key="6">
    <source>
        <dbReference type="Proteomes" id="UP000297635"/>
    </source>
</evidence>
<dbReference type="SUPFAM" id="SSF56601">
    <property type="entry name" value="beta-lactamase/transpeptidase-like"/>
    <property type="match status" value="1"/>
</dbReference>
<dbReference type="InterPro" id="IPR012338">
    <property type="entry name" value="Beta-lactam/transpept-like"/>
</dbReference>
<evidence type="ECO:0000256" key="2">
    <source>
        <dbReference type="ARBA" id="ARBA00009009"/>
    </source>
</evidence>